<dbReference type="PROSITE" id="PS51935">
    <property type="entry name" value="NLPC_P60"/>
    <property type="match status" value="1"/>
</dbReference>
<dbReference type="RefSeq" id="WP_209355240.1">
    <property type="nucleotide sequence ID" value="NZ_CP060010.1"/>
</dbReference>
<reference evidence="6" key="1">
    <citation type="submission" date="2020-07" db="EMBL/GenBank/DDBJ databases">
        <title>Genome sequences of bacteria associated with the marine, planktonic diatom Thalassiosira profunda strain ECT2AJA-044.</title>
        <authorList>
            <person name="Gargas C.B."/>
            <person name="Roberts W.R."/>
            <person name="Alverson A.J."/>
        </authorList>
    </citation>
    <scope>NUCLEOTIDE SEQUENCE</scope>
    <source>
        <strain evidence="6">ECT2AJA-044</strain>
    </source>
</reference>
<dbReference type="EMBL" id="CP060010">
    <property type="protein sequence ID" value="QTN34547.1"/>
    <property type="molecule type" value="Genomic_DNA"/>
</dbReference>
<accession>A0A975ELU1</accession>
<name>A0A975ELU1_9RHOB</name>
<dbReference type="PANTHER" id="PTHR47359">
    <property type="entry name" value="PEPTIDOGLYCAN DL-ENDOPEPTIDASE CWLO"/>
    <property type="match status" value="1"/>
</dbReference>
<keyword evidence="2" id="KW-0645">Protease</keyword>
<proteinExistence type="inferred from homology"/>
<dbReference type="Pfam" id="PF18348">
    <property type="entry name" value="SH3_16"/>
    <property type="match status" value="1"/>
</dbReference>
<keyword evidence="4" id="KW-0788">Thiol protease</keyword>
<dbReference type="InterPro" id="IPR000064">
    <property type="entry name" value="NLP_P60_dom"/>
</dbReference>
<sequence length="281" mass="30884">MTPDRRLTPANARVADPSLRETWPGVDYVDPEPFSVHWPLVDLMNVPEGHRERQLLFGDAVDVYEVHKGWAFVRSVKDGYVGYVPNSSLAQCPAPTHRVTAASSHIYRLADIKSMDVMRLSHGCLLHVIDTSNGFAQTADGYIPLQHLGPLDEKQADPVVEAELYLDTPYLWGGNSRFGIDCSGLMQASLLACGIACPGDSDLQEQDLGTTLGPNDPHRRGDLIFWKGHVAMVIDETRMIHANAHAMATCYEDIAAGIARIEQQGGGPVTSRKRILEDSNE</sequence>
<dbReference type="Proteomes" id="UP000665026">
    <property type="component" value="Chromosome"/>
</dbReference>
<evidence type="ECO:0000256" key="2">
    <source>
        <dbReference type="ARBA" id="ARBA00022670"/>
    </source>
</evidence>
<dbReference type="KEGG" id="cact:HZ995_08445"/>
<evidence type="ECO:0000259" key="5">
    <source>
        <dbReference type="PROSITE" id="PS51935"/>
    </source>
</evidence>
<organism evidence="6 7">
    <name type="scientific">Cognatishimia activa</name>
    <dbReference type="NCBI Taxonomy" id="1715691"/>
    <lineage>
        <taxon>Bacteria</taxon>
        <taxon>Pseudomonadati</taxon>
        <taxon>Pseudomonadota</taxon>
        <taxon>Alphaproteobacteria</taxon>
        <taxon>Rhodobacterales</taxon>
        <taxon>Paracoccaceae</taxon>
        <taxon>Cognatishimia</taxon>
    </lineage>
</organism>
<dbReference type="GO" id="GO:0008234">
    <property type="term" value="F:cysteine-type peptidase activity"/>
    <property type="evidence" value="ECO:0007669"/>
    <property type="project" value="UniProtKB-KW"/>
</dbReference>
<dbReference type="InterPro" id="IPR038765">
    <property type="entry name" value="Papain-like_cys_pep_sf"/>
</dbReference>
<dbReference type="InterPro" id="IPR041382">
    <property type="entry name" value="SH3_16"/>
</dbReference>
<dbReference type="GO" id="GO:0006508">
    <property type="term" value="P:proteolysis"/>
    <property type="evidence" value="ECO:0007669"/>
    <property type="project" value="UniProtKB-KW"/>
</dbReference>
<evidence type="ECO:0000256" key="3">
    <source>
        <dbReference type="ARBA" id="ARBA00022801"/>
    </source>
</evidence>
<dbReference type="Pfam" id="PF00877">
    <property type="entry name" value="NLPC_P60"/>
    <property type="match status" value="1"/>
</dbReference>
<dbReference type="SUPFAM" id="SSF54001">
    <property type="entry name" value="Cysteine proteinases"/>
    <property type="match status" value="1"/>
</dbReference>
<feature type="domain" description="NlpC/P60" evidence="5">
    <location>
        <begin position="152"/>
        <end position="276"/>
    </location>
</feature>
<dbReference type="InterPro" id="IPR051794">
    <property type="entry name" value="PG_Endopeptidase_C40"/>
</dbReference>
<evidence type="ECO:0000256" key="1">
    <source>
        <dbReference type="ARBA" id="ARBA00007074"/>
    </source>
</evidence>
<evidence type="ECO:0000256" key="4">
    <source>
        <dbReference type="ARBA" id="ARBA00022807"/>
    </source>
</evidence>
<dbReference type="AlphaFoldDB" id="A0A975ELU1"/>
<evidence type="ECO:0000313" key="7">
    <source>
        <dbReference type="Proteomes" id="UP000665026"/>
    </source>
</evidence>
<protein>
    <submittedName>
        <fullName evidence="6">C40 family peptidase</fullName>
    </submittedName>
</protein>
<evidence type="ECO:0000313" key="6">
    <source>
        <dbReference type="EMBL" id="QTN34547.1"/>
    </source>
</evidence>
<dbReference type="PANTHER" id="PTHR47359:SF3">
    <property type="entry name" value="NLP_P60 DOMAIN-CONTAINING PROTEIN-RELATED"/>
    <property type="match status" value="1"/>
</dbReference>
<comment type="similarity">
    <text evidence="1">Belongs to the peptidase C40 family.</text>
</comment>
<keyword evidence="3" id="KW-0378">Hydrolase</keyword>
<gene>
    <name evidence="6" type="ORF">HZ995_08445</name>
</gene>
<dbReference type="Gene3D" id="3.90.1720.10">
    <property type="entry name" value="endopeptidase domain like (from Nostoc punctiforme)"/>
    <property type="match status" value="1"/>
</dbReference>